<name>A0A1G4MJ07_LACFM</name>
<protein>
    <submittedName>
        <fullName evidence="1">LAFE_0H01002g1_1</fullName>
    </submittedName>
</protein>
<dbReference type="Pfam" id="PF09432">
    <property type="entry name" value="THP2"/>
    <property type="match status" value="1"/>
</dbReference>
<dbReference type="GO" id="GO:0006406">
    <property type="term" value="P:mRNA export from nucleus"/>
    <property type="evidence" value="ECO:0007669"/>
    <property type="project" value="InterPro"/>
</dbReference>
<keyword evidence="2" id="KW-1185">Reference proteome</keyword>
<evidence type="ECO:0000313" key="2">
    <source>
        <dbReference type="Proteomes" id="UP000190831"/>
    </source>
</evidence>
<dbReference type="EMBL" id="LT598491">
    <property type="protein sequence ID" value="SCW03877.1"/>
    <property type="molecule type" value="Genomic_DNA"/>
</dbReference>
<organism evidence="1 2">
    <name type="scientific">Lachancea fermentati</name>
    <name type="common">Zygosaccharomyces fermentati</name>
    <dbReference type="NCBI Taxonomy" id="4955"/>
    <lineage>
        <taxon>Eukaryota</taxon>
        <taxon>Fungi</taxon>
        <taxon>Dikarya</taxon>
        <taxon>Ascomycota</taxon>
        <taxon>Saccharomycotina</taxon>
        <taxon>Saccharomycetes</taxon>
        <taxon>Saccharomycetales</taxon>
        <taxon>Saccharomycetaceae</taxon>
        <taxon>Lachancea</taxon>
    </lineage>
</organism>
<dbReference type="Proteomes" id="UP000190831">
    <property type="component" value="Chromosome H"/>
</dbReference>
<dbReference type="GO" id="GO:0000446">
    <property type="term" value="C:nucleoplasmic THO complex"/>
    <property type="evidence" value="ECO:0007669"/>
    <property type="project" value="InterPro"/>
</dbReference>
<dbReference type="AlphaFoldDB" id="A0A1G4MJ07"/>
<proteinExistence type="predicted"/>
<dbReference type="OMA" id="EWDDIEM"/>
<evidence type="ECO:0000313" key="1">
    <source>
        <dbReference type="EMBL" id="SCW03877.1"/>
    </source>
</evidence>
<dbReference type="GO" id="GO:0006368">
    <property type="term" value="P:transcription elongation by RNA polymerase II"/>
    <property type="evidence" value="ECO:0007669"/>
    <property type="project" value="InterPro"/>
</dbReference>
<sequence length="263" mass="29542">MSSSTVLDVLEELNSGLEGNFYHLEALLDALQAVVSEENADSERIKALMSLNDEYPSFVKSLASLRDNQTSIIESYNTKMKLSPLASVAKSGLSVSGADGSADLLRLYVNELKMLDNACLEHGNLLGRLSSNLGNQMKQDIDTSISVEVSKRDTLREIMAKYDSIDGNDDQPEILRQELLDYIDSMKMEKARYSLVNQYMLSDSYKQLTKEVTQWKHQYESLEGIMFGDNPNSIRSMVYKIESLKEKLHEPSLDSEGDLNMNS</sequence>
<dbReference type="OrthoDB" id="4035012at2759"/>
<reference evidence="1 2" key="1">
    <citation type="submission" date="2016-03" db="EMBL/GenBank/DDBJ databases">
        <authorList>
            <person name="Devillers H."/>
        </authorList>
    </citation>
    <scope>NUCLEOTIDE SEQUENCE [LARGE SCALE GENOMIC DNA]</scope>
    <source>
        <strain evidence="1">CBS 6772</strain>
    </source>
</reference>
<dbReference type="InterPro" id="IPR018557">
    <property type="entry name" value="THO_cplx_su_Thp2"/>
</dbReference>
<gene>
    <name evidence="1" type="ORF">LAFE_0H01002G</name>
</gene>
<dbReference type="STRING" id="4955.A0A1G4MJ07"/>
<accession>A0A1G4MJ07</accession>